<accession>A0ACB8SVJ6</accession>
<dbReference type="EMBL" id="MU277218">
    <property type="protein sequence ID" value="KAI0060624.1"/>
    <property type="molecule type" value="Genomic_DNA"/>
</dbReference>
<keyword evidence="2" id="KW-1185">Reference proteome</keyword>
<reference evidence="1" key="1">
    <citation type="submission" date="2021-03" db="EMBL/GenBank/DDBJ databases">
        <authorList>
            <consortium name="DOE Joint Genome Institute"/>
            <person name="Ahrendt S."/>
            <person name="Looney B.P."/>
            <person name="Miyauchi S."/>
            <person name="Morin E."/>
            <person name="Drula E."/>
            <person name="Courty P.E."/>
            <person name="Chicoki N."/>
            <person name="Fauchery L."/>
            <person name="Kohler A."/>
            <person name="Kuo A."/>
            <person name="Labutti K."/>
            <person name="Pangilinan J."/>
            <person name="Lipzen A."/>
            <person name="Riley R."/>
            <person name="Andreopoulos W."/>
            <person name="He G."/>
            <person name="Johnson J."/>
            <person name="Barry K.W."/>
            <person name="Grigoriev I.V."/>
            <person name="Nagy L."/>
            <person name="Hibbett D."/>
            <person name="Henrissat B."/>
            <person name="Matheny P.B."/>
            <person name="Labbe J."/>
            <person name="Martin F."/>
        </authorList>
    </citation>
    <scope>NUCLEOTIDE SEQUENCE</scope>
    <source>
        <strain evidence="1">HHB10654</strain>
    </source>
</reference>
<comment type="caution">
    <text evidence="1">The sequence shown here is derived from an EMBL/GenBank/DDBJ whole genome shotgun (WGS) entry which is preliminary data.</text>
</comment>
<organism evidence="1 2">
    <name type="scientific">Artomyces pyxidatus</name>
    <dbReference type="NCBI Taxonomy" id="48021"/>
    <lineage>
        <taxon>Eukaryota</taxon>
        <taxon>Fungi</taxon>
        <taxon>Dikarya</taxon>
        <taxon>Basidiomycota</taxon>
        <taxon>Agaricomycotina</taxon>
        <taxon>Agaricomycetes</taxon>
        <taxon>Russulales</taxon>
        <taxon>Auriscalpiaceae</taxon>
        <taxon>Artomyces</taxon>
    </lineage>
</organism>
<dbReference type="Proteomes" id="UP000814140">
    <property type="component" value="Unassembled WGS sequence"/>
</dbReference>
<name>A0ACB8SVJ6_9AGAM</name>
<sequence>MADSSDGLRALSLLSVAVSNRPPYLPALFRVDGDHPLRRDVRVLTSTSGVPDRCFVYCEDTGDARRTLEAESLGAIEIGSPAYLGESTLLSRTLAANNRFPGFLELQPGDGVFMRPRGGPLDGSADVLQCVVLETNALNRCAIRAAGTRATCDGLLNKSTVASGKED</sequence>
<protein>
    <submittedName>
        <fullName evidence="1">Uncharacterized protein</fullName>
    </submittedName>
</protein>
<evidence type="ECO:0000313" key="1">
    <source>
        <dbReference type="EMBL" id="KAI0060624.1"/>
    </source>
</evidence>
<proteinExistence type="predicted"/>
<evidence type="ECO:0000313" key="2">
    <source>
        <dbReference type="Proteomes" id="UP000814140"/>
    </source>
</evidence>
<reference evidence="1" key="2">
    <citation type="journal article" date="2022" name="New Phytol.">
        <title>Evolutionary transition to the ectomycorrhizal habit in the genomes of a hyperdiverse lineage of mushroom-forming fungi.</title>
        <authorList>
            <person name="Looney B."/>
            <person name="Miyauchi S."/>
            <person name="Morin E."/>
            <person name="Drula E."/>
            <person name="Courty P.E."/>
            <person name="Kohler A."/>
            <person name="Kuo A."/>
            <person name="LaButti K."/>
            <person name="Pangilinan J."/>
            <person name="Lipzen A."/>
            <person name="Riley R."/>
            <person name="Andreopoulos W."/>
            <person name="He G."/>
            <person name="Johnson J."/>
            <person name="Nolan M."/>
            <person name="Tritt A."/>
            <person name="Barry K.W."/>
            <person name="Grigoriev I.V."/>
            <person name="Nagy L.G."/>
            <person name="Hibbett D."/>
            <person name="Henrissat B."/>
            <person name="Matheny P.B."/>
            <person name="Labbe J."/>
            <person name="Martin F.M."/>
        </authorList>
    </citation>
    <scope>NUCLEOTIDE SEQUENCE</scope>
    <source>
        <strain evidence="1">HHB10654</strain>
    </source>
</reference>
<gene>
    <name evidence="1" type="ORF">BV25DRAFT_1917695</name>
</gene>